<evidence type="ECO:0000313" key="3">
    <source>
        <dbReference type="EMBL" id="BET02844.1"/>
    </source>
</evidence>
<dbReference type="InterPro" id="IPR002999">
    <property type="entry name" value="Tudor"/>
</dbReference>
<feature type="region of interest" description="Disordered" evidence="1">
    <location>
        <begin position="762"/>
        <end position="795"/>
    </location>
</feature>
<feature type="domain" description="Tudor" evidence="2">
    <location>
        <begin position="287"/>
        <end position="347"/>
    </location>
</feature>
<dbReference type="EMBL" id="AP028922">
    <property type="protein sequence ID" value="BET02844.1"/>
    <property type="molecule type" value="Genomic_DNA"/>
</dbReference>
<feature type="compositionally biased region" description="Polar residues" evidence="1">
    <location>
        <begin position="419"/>
        <end position="430"/>
    </location>
</feature>
<keyword evidence="4" id="KW-1185">Reference proteome</keyword>
<dbReference type="Gene3D" id="2.30.30.140">
    <property type="match status" value="3"/>
</dbReference>
<dbReference type="PANTHER" id="PTHR22948:SF29">
    <property type="entry name" value="FI02030P-RELATED"/>
    <property type="match status" value="1"/>
</dbReference>
<dbReference type="Proteomes" id="UP001307889">
    <property type="component" value="Chromosome 14"/>
</dbReference>
<feature type="compositionally biased region" description="Basic and acidic residues" evidence="1">
    <location>
        <begin position="521"/>
        <end position="546"/>
    </location>
</feature>
<dbReference type="InterPro" id="IPR050621">
    <property type="entry name" value="Tudor_domain_containing"/>
</dbReference>
<evidence type="ECO:0000259" key="2">
    <source>
        <dbReference type="PROSITE" id="PS50304"/>
    </source>
</evidence>
<dbReference type="Pfam" id="PF00567">
    <property type="entry name" value="TUDOR"/>
    <property type="match status" value="3"/>
</dbReference>
<sequence>MPAGLLDPLLLDALDDVEELDLKNYSPNGWQDWLTNFNLYMERISFNKFPDGMKKFALLKKLGHDGLAIYNVLNGPKPITYDGLLALFNDYFIPSNTRYIFLTLKQRDDEPFMDFAEKLVAFSHACRFQSFQDVMVRDVFIANMHEKHVTIRDQLRRLGDPSLKQAVARAEALQMKGTISIPLKSDCSVKNPDPLGAFVVSSFGSIAQKINASRPQSVCGFDDHLSETARNKAKYALPNIYTRDVHDVEVVQISEKGAFVWLCSHHRKRQEFFAELNSIYNSSPTPPIHPKHVGQYVVLDEGIWYRVDVMNIDEDSEEALVVFLDHGYCKHIPFRNFRKMNTRLVEVEPLALRVTFVDEMQRNFCLEQKQLKIMFMQTNPDRSWLVKVLTAPSEAASREPSVDSWDSGKQVAPFETKRQNGWQNRGYQSDDQGRDRMNGRALMENCLGNSGLNRGGPPTKKELEKKDDTRGRGGKQKSNGKRGSSRDSNGSGGAGSVDNKNTSGELRNKKRSSSGLRASQNRRDTNNHRDTNNPHDATNRRSHDTLGLKPLMESLPDGYEPNIKTTVSNNRSEPTKRSASANEDSSNSPLPPLSTKEFTPVIVAQVAGGKTYVVPMLGDMSKRHVLRPMVGMICAALYEGDWYRGVVLAVDPDKHAAKISYIDFGNVSTLKNSELRTVPKHLMTKSVMQYPIRIKGGGALQPDEKASIRPLYKDEDGVWLVELEDSVKDAVRDAKRDAGKDAGNDAKKDAGEDVIEEPRFLRNGQRPDQGSSRYPIDVMTQPIRRPNPPPIPHDEYTDITIVYTGDEGTFACKDEHAKAITELNAELANIAEDCEPCRKPAVGKMCVASFDGEFFRAKIAEILDDEFVEVVYVDYGNAASVRADSLLELPETITREVYTFKIKVDFPVEYLDNVAVTPVSLEKDGAWLVKLQPEK</sequence>
<organism evidence="3 4">
    <name type="scientific">Nesidiocoris tenuis</name>
    <dbReference type="NCBI Taxonomy" id="355587"/>
    <lineage>
        <taxon>Eukaryota</taxon>
        <taxon>Metazoa</taxon>
        <taxon>Ecdysozoa</taxon>
        <taxon>Arthropoda</taxon>
        <taxon>Hexapoda</taxon>
        <taxon>Insecta</taxon>
        <taxon>Pterygota</taxon>
        <taxon>Neoptera</taxon>
        <taxon>Paraneoptera</taxon>
        <taxon>Hemiptera</taxon>
        <taxon>Heteroptera</taxon>
        <taxon>Panheteroptera</taxon>
        <taxon>Cimicomorpha</taxon>
        <taxon>Miridae</taxon>
        <taxon>Dicyphina</taxon>
        <taxon>Nesidiocoris</taxon>
    </lineage>
</organism>
<dbReference type="CDD" id="cd20379">
    <property type="entry name" value="Tudor_dTUD-like"/>
    <property type="match status" value="2"/>
</dbReference>
<feature type="domain" description="Tudor" evidence="2">
    <location>
        <begin position="839"/>
        <end position="896"/>
    </location>
</feature>
<accession>A0ABN7BEW5</accession>
<dbReference type="PROSITE" id="PS50304">
    <property type="entry name" value="TUDOR"/>
    <property type="match status" value="3"/>
</dbReference>
<evidence type="ECO:0000313" key="4">
    <source>
        <dbReference type="Proteomes" id="UP001307889"/>
    </source>
</evidence>
<dbReference type="PANTHER" id="PTHR22948">
    <property type="entry name" value="TUDOR DOMAIN CONTAINING PROTEIN"/>
    <property type="match status" value="1"/>
</dbReference>
<feature type="compositionally biased region" description="Basic and acidic residues" evidence="1">
    <location>
        <begin position="459"/>
        <end position="471"/>
    </location>
</feature>
<proteinExistence type="predicted"/>
<reference evidence="3 4" key="1">
    <citation type="submission" date="2023-09" db="EMBL/GenBank/DDBJ databases">
        <title>Nesidiocoris tenuis whole genome shotgun sequence.</title>
        <authorList>
            <person name="Shibata T."/>
            <person name="Shimoda M."/>
            <person name="Kobayashi T."/>
            <person name="Uehara T."/>
        </authorList>
    </citation>
    <scope>NUCLEOTIDE SEQUENCE [LARGE SCALE GENOMIC DNA]</scope>
    <source>
        <strain evidence="3 4">Japan</strain>
    </source>
</reference>
<feature type="region of interest" description="Disordered" evidence="1">
    <location>
        <begin position="396"/>
        <end position="595"/>
    </location>
</feature>
<feature type="domain" description="Tudor" evidence="2">
    <location>
        <begin position="627"/>
        <end position="685"/>
    </location>
</feature>
<protein>
    <recommendedName>
        <fullName evidence="2">Tudor domain-containing protein</fullName>
    </recommendedName>
</protein>
<dbReference type="SMART" id="SM00333">
    <property type="entry name" value="TUDOR"/>
    <property type="match status" value="3"/>
</dbReference>
<gene>
    <name evidence="3" type="ORF">NTJ_15662</name>
</gene>
<feature type="compositionally biased region" description="Polar residues" evidence="1">
    <location>
        <begin position="563"/>
        <end position="588"/>
    </location>
</feature>
<dbReference type="SUPFAM" id="SSF63748">
    <property type="entry name" value="Tudor/PWWP/MBT"/>
    <property type="match status" value="3"/>
</dbReference>
<evidence type="ECO:0000256" key="1">
    <source>
        <dbReference type="SAM" id="MobiDB-lite"/>
    </source>
</evidence>
<name>A0ABN7BEW5_9HEMI</name>